<dbReference type="EMBL" id="DVHM01000083">
    <property type="protein sequence ID" value="HIR70665.1"/>
    <property type="molecule type" value="Genomic_DNA"/>
</dbReference>
<dbReference type="Gene3D" id="3.40.50.1110">
    <property type="entry name" value="SGNH hydrolase"/>
    <property type="match status" value="1"/>
</dbReference>
<dbReference type="InterPro" id="IPR036514">
    <property type="entry name" value="SGNH_hydro_sf"/>
</dbReference>
<dbReference type="PANTHER" id="PTHR43784">
    <property type="entry name" value="GDSL-LIKE LIPASE/ACYLHYDROLASE, PUTATIVE (AFU_ORTHOLOGUE AFUA_2G00820)-RELATED"/>
    <property type="match status" value="1"/>
</dbReference>
<dbReference type="PANTHER" id="PTHR43784:SF2">
    <property type="entry name" value="GDSL-LIKE LIPASE_ACYLHYDROLASE, PUTATIVE (AFU_ORTHOLOGUE AFUA_2G00820)-RELATED"/>
    <property type="match status" value="1"/>
</dbReference>
<dbReference type="Pfam" id="PF13472">
    <property type="entry name" value="Lipase_GDSL_2"/>
    <property type="match status" value="1"/>
</dbReference>
<sequence length="374" mass="43015">MNWTPVWHQAITRPFAMGMLIGEKRTVVFRINAYADGTKMRIRFRNIYGQEPYEIGEIRIINGDSAYPITKDGERHFFVPVGEIVYTDECPVNIKAGDELEVRLYYVNKIQDNNMTEEEARLYEGNHCGDLELPEIQRESYKEEYGLYDSVPSMDQIELWTEQPARVIAAFGDSITAMNRWVKPLQKRLFDRYGTKYALMNAGISGNCLLHEGTDMMTLSFGQKGVDRFERDVLAFENLDTVILALGVNDVAYFTDDTKDYLNYDAYVSAITSMTETLHQRGVRVVMQTLSPRKGYPEAEYTPQMEELRLQINDWIRSCGLFDYMFDADAVVRDPDRPDCYNDRYHQGDHLHPSQVGGDALAAAYDLEQLTGEK</sequence>
<dbReference type="InterPro" id="IPR053140">
    <property type="entry name" value="GDSL_Rv0518-like"/>
</dbReference>
<feature type="domain" description="SGNH hydrolase-type esterase" evidence="1">
    <location>
        <begin position="170"/>
        <end position="357"/>
    </location>
</feature>
<dbReference type="SUPFAM" id="SSF52266">
    <property type="entry name" value="SGNH hydrolase"/>
    <property type="match status" value="1"/>
</dbReference>
<evidence type="ECO:0000313" key="3">
    <source>
        <dbReference type="Proteomes" id="UP000823912"/>
    </source>
</evidence>
<dbReference type="Proteomes" id="UP000823912">
    <property type="component" value="Unassembled WGS sequence"/>
</dbReference>
<name>A0A9D1E987_9FIRM</name>
<proteinExistence type="predicted"/>
<organism evidence="2 3">
    <name type="scientific">Candidatus Pullilachnospira gallistercoris</name>
    <dbReference type="NCBI Taxonomy" id="2840911"/>
    <lineage>
        <taxon>Bacteria</taxon>
        <taxon>Bacillati</taxon>
        <taxon>Bacillota</taxon>
        <taxon>Clostridia</taxon>
        <taxon>Lachnospirales</taxon>
        <taxon>Lachnospiraceae</taxon>
        <taxon>Lachnospiraceae incertae sedis</taxon>
        <taxon>Candidatus Pullilachnospira</taxon>
    </lineage>
</organism>
<evidence type="ECO:0000259" key="1">
    <source>
        <dbReference type="Pfam" id="PF13472"/>
    </source>
</evidence>
<evidence type="ECO:0000313" key="2">
    <source>
        <dbReference type="EMBL" id="HIR70665.1"/>
    </source>
</evidence>
<reference evidence="2" key="2">
    <citation type="journal article" date="2021" name="PeerJ">
        <title>Extensive microbial diversity within the chicken gut microbiome revealed by metagenomics and culture.</title>
        <authorList>
            <person name="Gilroy R."/>
            <person name="Ravi A."/>
            <person name="Getino M."/>
            <person name="Pursley I."/>
            <person name="Horton D.L."/>
            <person name="Alikhan N.F."/>
            <person name="Baker D."/>
            <person name="Gharbi K."/>
            <person name="Hall N."/>
            <person name="Watson M."/>
            <person name="Adriaenssens E.M."/>
            <person name="Foster-Nyarko E."/>
            <person name="Jarju S."/>
            <person name="Secka A."/>
            <person name="Antonio M."/>
            <person name="Oren A."/>
            <person name="Chaudhuri R.R."/>
            <person name="La Ragione R."/>
            <person name="Hildebrand F."/>
            <person name="Pallen M.J."/>
        </authorList>
    </citation>
    <scope>NUCLEOTIDE SEQUENCE</scope>
    <source>
        <strain evidence="2">ChiSjej5B23-6657</strain>
    </source>
</reference>
<gene>
    <name evidence="2" type="ORF">IAA55_05235</name>
</gene>
<dbReference type="AlphaFoldDB" id="A0A9D1E987"/>
<dbReference type="InterPro" id="IPR013830">
    <property type="entry name" value="SGNH_hydro"/>
</dbReference>
<protein>
    <recommendedName>
        <fullName evidence="1">SGNH hydrolase-type esterase domain-containing protein</fullName>
    </recommendedName>
</protein>
<reference evidence="2" key="1">
    <citation type="submission" date="2020-10" db="EMBL/GenBank/DDBJ databases">
        <authorList>
            <person name="Gilroy R."/>
        </authorList>
    </citation>
    <scope>NUCLEOTIDE SEQUENCE</scope>
    <source>
        <strain evidence="2">ChiSjej5B23-6657</strain>
    </source>
</reference>
<accession>A0A9D1E987</accession>
<comment type="caution">
    <text evidence="2">The sequence shown here is derived from an EMBL/GenBank/DDBJ whole genome shotgun (WGS) entry which is preliminary data.</text>
</comment>